<sequence>MANGTDSEEVVLALPVRTGLKREFAFALKVQSEVCGSLGRTRARKLQNSISVNGVSEISSNKRFKSSNAEEQEKDVVELSIEKDPKNDLVKSLSGEGSKSDLAKPKSKEEPKRDSVESPNKELKKDLVKLKRELAFALKVQSEFSGSFGRTRSGKFQNSISVNGVLENLSNKRIRSSKSKEQKNDILEPSIDGEPKNDVVKFLSGEEPKSDLVKLTREEEPENDPAKSPIQKDVMVKAPSEEGTGVETPIVIDGSSEVENALPEKPKPPRRLTRSALKLKLEAVEISATSANSVVREDAKKEAIIKGDGKVSYVETPVVIDDSRKVNNALPEKPMRQLSRTALKPKLDAVEILATRGNSVVYKDGKNKAIIEAEGKTSNGEKTPVVIDDSNEVQDALPVKSPRRFTRSTLKPKEDLVKISATSSNSVVSDYNKNEAIIKADGKTSNVETPIAIDDSTKVHNALPEKPLRRFTRSALKPKVEQVEISPELSGSSVVSEDAKNEPITEGKGKTTNVVGTLRTPRKNTLEMKMSKKIALTKFPSKLKELLETGMLEGLPVKYVWGKNVHLTKTRSLRGTIKDGGILCSCNLCRGNKVVTPFQFEHHAGSLNKHPAKYMYLENGNSLRVVLNACKDTPLDTLEATIQSAIGSSPVKNAICQDCKGSFPSSRAGCSLPLCNSCMESKESQASAARTAGTSPRYALFHSYFQLWRFFHLCSGD</sequence>
<organism evidence="5 6">
    <name type="scientific">Tetracentron sinense</name>
    <name type="common">Spur-leaf</name>
    <dbReference type="NCBI Taxonomy" id="13715"/>
    <lineage>
        <taxon>Eukaryota</taxon>
        <taxon>Viridiplantae</taxon>
        <taxon>Streptophyta</taxon>
        <taxon>Embryophyta</taxon>
        <taxon>Tracheophyta</taxon>
        <taxon>Spermatophyta</taxon>
        <taxon>Magnoliopsida</taxon>
        <taxon>Trochodendrales</taxon>
        <taxon>Trochodendraceae</taxon>
        <taxon>Tetracentron</taxon>
    </lineage>
</organism>
<dbReference type="GO" id="GO:0045944">
    <property type="term" value="P:positive regulation of transcription by RNA polymerase II"/>
    <property type="evidence" value="ECO:0007669"/>
    <property type="project" value="TreeGrafter"/>
</dbReference>
<comment type="subcellular location">
    <subcellularLocation>
        <location evidence="1">Nucleus</location>
    </subcellularLocation>
</comment>
<feature type="region of interest" description="Disordered" evidence="3">
    <location>
        <begin position="210"/>
        <end position="271"/>
    </location>
</feature>
<comment type="caution">
    <text evidence="5">The sequence shown here is derived from an EMBL/GenBank/DDBJ whole genome shotgun (WGS) entry which is preliminary data.</text>
</comment>
<feature type="domain" description="Tify" evidence="4">
    <location>
        <begin position="575"/>
        <end position="630"/>
    </location>
</feature>
<feature type="region of interest" description="Disordered" evidence="3">
    <location>
        <begin position="168"/>
        <end position="198"/>
    </location>
</feature>
<evidence type="ECO:0000256" key="3">
    <source>
        <dbReference type="SAM" id="MobiDB-lite"/>
    </source>
</evidence>
<keyword evidence="2" id="KW-0539">Nucleus</keyword>
<evidence type="ECO:0000259" key="4">
    <source>
        <dbReference type="Pfam" id="PF16135"/>
    </source>
</evidence>
<evidence type="ECO:0000256" key="2">
    <source>
        <dbReference type="ARBA" id="ARBA00023242"/>
    </source>
</evidence>
<name>A0A835DA15_TETSI</name>
<protein>
    <recommendedName>
        <fullName evidence="4">Tify domain-containing protein</fullName>
    </recommendedName>
</protein>
<dbReference type="Pfam" id="PF16135">
    <property type="entry name" value="TDBD"/>
    <property type="match status" value="1"/>
</dbReference>
<dbReference type="EMBL" id="JABCRI010000012">
    <property type="protein sequence ID" value="KAF8396498.1"/>
    <property type="molecule type" value="Genomic_DNA"/>
</dbReference>
<evidence type="ECO:0000313" key="6">
    <source>
        <dbReference type="Proteomes" id="UP000655225"/>
    </source>
</evidence>
<dbReference type="GO" id="GO:0000977">
    <property type="term" value="F:RNA polymerase II transcription regulatory region sequence-specific DNA binding"/>
    <property type="evidence" value="ECO:0007669"/>
    <property type="project" value="TreeGrafter"/>
</dbReference>
<proteinExistence type="predicted"/>
<dbReference type="PANTHER" id="PTHR47025:SF2">
    <property type="entry name" value="AUTOIMMUNE REGULATOR"/>
    <property type="match status" value="1"/>
</dbReference>
<evidence type="ECO:0000256" key="1">
    <source>
        <dbReference type="ARBA" id="ARBA00004123"/>
    </source>
</evidence>
<accession>A0A835DA15</accession>
<feature type="compositionally biased region" description="Basic and acidic residues" evidence="3">
    <location>
        <begin position="497"/>
        <end position="509"/>
    </location>
</feature>
<dbReference type="GO" id="GO:0003682">
    <property type="term" value="F:chromatin binding"/>
    <property type="evidence" value="ECO:0007669"/>
    <property type="project" value="TreeGrafter"/>
</dbReference>
<dbReference type="PANTHER" id="PTHR47025">
    <property type="entry name" value="AUTOIMMUNE REGULATOR"/>
    <property type="match status" value="1"/>
</dbReference>
<dbReference type="OMA" id="CMESKES"/>
<keyword evidence="6" id="KW-1185">Reference proteome</keyword>
<dbReference type="GO" id="GO:0042393">
    <property type="term" value="F:histone binding"/>
    <property type="evidence" value="ECO:0007669"/>
    <property type="project" value="TreeGrafter"/>
</dbReference>
<evidence type="ECO:0000313" key="5">
    <source>
        <dbReference type="EMBL" id="KAF8396498.1"/>
    </source>
</evidence>
<dbReference type="Proteomes" id="UP000655225">
    <property type="component" value="Unassembled WGS sequence"/>
</dbReference>
<feature type="compositionally biased region" description="Basic and acidic residues" evidence="3">
    <location>
        <begin position="98"/>
        <end position="123"/>
    </location>
</feature>
<feature type="region of interest" description="Disordered" evidence="3">
    <location>
        <begin position="488"/>
        <end position="512"/>
    </location>
</feature>
<feature type="region of interest" description="Disordered" evidence="3">
    <location>
        <begin position="61"/>
        <end position="123"/>
    </location>
</feature>
<feature type="compositionally biased region" description="Basic and acidic residues" evidence="3">
    <location>
        <begin position="74"/>
        <end position="89"/>
    </location>
</feature>
<reference evidence="5 6" key="1">
    <citation type="submission" date="2020-04" db="EMBL/GenBank/DDBJ databases">
        <title>Plant Genome Project.</title>
        <authorList>
            <person name="Zhang R.-G."/>
        </authorList>
    </citation>
    <scope>NUCLEOTIDE SEQUENCE [LARGE SCALE GENOMIC DNA]</scope>
    <source>
        <strain evidence="5">YNK0</strain>
        <tissue evidence="5">Leaf</tissue>
    </source>
</reference>
<dbReference type="OrthoDB" id="1903104at2759"/>
<gene>
    <name evidence="5" type="ORF">HHK36_018121</name>
</gene>
<dbReference type="GO" id="GO:0005634">
    <property type="term" value="C:nucleus"/>
    <property type="evidence" value="ECO:0007669"/>
    <property type="project" value="UniProtKB-SubCell"/>
</dbReference>
<dbReference type="AlphaFoldDB" id="A0A835DA15"/>
<dbReference type="InterPro" id="IPR032308">
    <property type="entry name" value="TDBD"/>
</dbReference>